<dbReference type="EMBL" id="LS483487">
    <property type="protein sequence ID" value="SQJ06661.1"/>
    <property type="molecule type" value="Genomic_DNA"/>
</dbReference>
<protein>
    <submittedName>
        <fullName evidence="1">Uncharacterized protein</fullName>
    </submittedName>
</protein>
<proteinExistence type="predicted"/>
<reference evidence="1 2" key="1">
    <citation type="submission" date="2018-06" db="EMBL/GenBank/DDBJ databases">
        <authorList>
            <consortium name="Pathogen Informatics"/>
            <person name="Doyle S."/>
        </authorList>
    </citation>
    <scope>NUCLEOTIDE SEQUENCE [LARGE SCALE GENOMIC DNA]</scope>
    <source>
        <strain evidence="1 2">NCTC12112</strain>
    </source>
</reference>
<dbReference type="Proteomes" id="UP000249008">
    <property type="component" value="Chromosome 1"/>
</dbReference>
<sequence>MHTVVRNNLLPARFGQNIKDSEIQEMIDMVTAQKISHVFGEKNDIFPDRNHTLHIDVRIIANNSNLPGANLYKVDVQRKTGTITTIGEAFITLGAEAEYLANPFSSQVLKNLADNLVNALKRSMEEVKQSANSRYYFVAADNEN</sequence>
<dbReference type="KEGG" id="ful:C4N20_00570"/>
<evidence type="ECO:0000313" key="2">
    <source>
        <dbReference type="Proteomes" id="UP000249008"/>
    </source>
</evidence>
<dbReference type="AlphaFoldDB" id="A0AAX2JCQ4"/>
<evidence type="ECO:0000313" key="1">
    <source>
        <dbReference type="EMBL" id="SQJ06661.1"/>
    </source>
</evidence>
<gene>
    <name evidence="1" type="ORF">NCTC12112_01986</name>
</gene>
<name>A0AAX2JCQ4_9FUSO</name>
<organism evidence="1 2">
    <name type="scientific">Fusobacterium ulcerans</name>
    <dbReference type="NCBI Taxonomy" id="861"/>
    <lineage>
        <taxon>Bacteria</taxon>
        <taxon>Fusobacteriati</taxon>
        <taxon>Fusobacteriota</taxon>
        <taxon>Fusobacteriia</taxon>
        <taxon>Fusobacteriales</taxon>
        <taxon>Fusobacteriaceae</taxon>
        <taxon>Fusobacterium</taxon>
    </lineage>
</organism>
<accession>A0AAX2JCQ4</accession>
<dbReference type="GeneID" id="78453282"/>
<dbReference type="RefSeq" id="WP_005981981.1">
    <property type="nucleotide sequence ID" value="NZ_BAABXY010000001.1"/>
</dbReference>